<dbReference type="NCBIfam" id="TIGR01439">
    <property type="entry name" value="lp_hng_hel_AbrB"/>
    <property type="match status" value="1"/>
</dbReference>
<dbReference type="Proteomes" id="UP001519287">
    <property type="component" value="Unassembled WGS sequence"/>
</dbReference>
<gene>
    <name evidence="4" type="ORF">J2Z66_000317</name>
</gene>
<organism evidence="4 5">
    <name type="scientific">Paenibacillus eucommiae</name>
    <dbReference type="NCBI Taxonomy" id="1355755"/>
    <lineage>
        <taxon>Bacteria</taxon>
        <taxon>Bacillati</taxon>
        <taxon>Bacillota</taxon>
        <taxon>Bacilli</taxon>
        <taxon>Bacillales</taxon>
        <taxon>Paenibacillaceae</taxon>
        <taxon>Paenibacillus</taxon>
    </lineage>
</organism>
<evidence type="ECO:0000313" key="4">
    <source>
        <dbReference type="EMBL" id="MBP1988722.1"/>
    </source>
</evidence>
<dbReference type="SMART" id="SM00966">
    <property type="entry name" value="SpoVT_AbrB"/>
    <property type="match status" value="1"/>
</dbReference>
<keyword evidence="1" id="KW-0238">DNA-binding</keyword>
<keyword evidence="5" id="KW-1185">Reference proteome</keyword>
<proteinExistence type="predicted"/>
<accession>A0ABS4IMB9</accession>
<evidence type="ECO:0000256" key="1">
    <source>
        <dbReference type="PROSITE-ProRule" id="PRU01076"/>
    </source>
</evidence>
<dbReference type="RefSeq" id="WP_209969015.1">
    <property type="nucleotide sequence ID" value="NZ_JAGGLB010000001.1"/>
</dbReference>
<feature type="region of interest" description="Disordered" evidence="2">
    <location>
        <begin position="108"/>
        <end position="127"/>
    </location>
</feature>
<dbReference type="EMBL" id="JAGGLB010000001">
    <property type="protein sequence ID" value="MBP1988722.1"/>
    <property type="molecule type" value="Genomic_DNA"/>
</dbReference>
<sequence length="127" mass="14241">MVKALREAAPIHLESKRVRVSSKRQITIPQKFAEQLDIKDEVEIVLRGTELIIRPVREQGDGFADLILEDLVEQGLTGKELVQAFKAIQDRVRPAIEKMIDEAAKIARNHKSGDDPTAELFADVEEG</sequence>
<protein>
    <submittedName>
        <fullName evidence="4">AbrB family looped-hinge helix DNA binding protein</fullName>
    </submittedName>
</protein>
<dbReference type="SUPFAM" id="SSF89447">
    <property type="entry name" value="AbrB/MazE/MraZ-like"/>
    <property type="match status" value="1"/>
</dbReference>
<dbReference type="Pfam" id="PF04014">
    <property type="entry name" value="MazE_antitoxin"/>
    <property type="match status" value="1"/>
</dbReference>
<dbReference type="InterPro" id="IPR037914">
    <property type="entry name" value="SpoVT-AbrB_sf"/>
</dbReference>
<dbReference type="Gene3D" id="2.10.260.10">
    <property type="match status" value="1"/>
</dbReference>
<evidence type="ECO:0000259" key="3">
    <source>
        <dbReference type="PROSITE" id="PS51740"/>
    </source>
</evidence>
<reference evidence="4 5" key="1">
    <citation type="submission" date="2021-03" db="EMBL/GenBank/DDBJ databases">
        <title>Genomic Encyclopedia of Type Strains, Phase IV (KMG-IV): sequencing the most valuable type-strain genomes for metagenomic binning, comparative biology and taxonomic classification.</title>
        <authorList>
            <person name="Goeker M."/>
        </authorList>
    </citation>
    <scope>NUCLEOTIDE SEQUENCE [LARGE SCALE GENOMIC DNA]</scope>
    <source>
        <strain evidence="4 5">DSM 26048</strain>
    </source>
</reference>
<dbReference type="InterPro" id="IPR007159">
    <property type="entry name" value="SpoVT-AbrB_dom"/>
</dbReference>
<name>A0ABS4IMB9_9BACL</name>
<evidence type="ECO:0000313" key="5">
    <source>
        <dbReference type="Proteomes" id="UP001519287"/>
    </source>
</evidence>
<dbReference type="PROSITE" id="PS51740">
    <property type="entry name" value="SPOVT_ABRB"/>
    <property type="match status" value="1"/>
</dbReference>
<comment type="caution">
    <text evidence="4">The sequence shown here is derived from an EMBL/GenBank/DDBJ whole genome shotgun (WGS) entry which is preliminary data.</text>
</comment>
<evidence type="ECO:0000256" key="2">
    <source>
        <dbReference type="SAM" id="MobiDB-lite"/>
    </source>
</evidence>
<feature type="domain" description="SpoVT-AbrB" evidence="3">
    <location>
        <begin position="15"/>
        <end position="58"/>
    </location>
</feature>